<dbReference type="Pfam" id="PF11951">
    <property type="entry name" value="Fungal_trans_2"/>
    <property type="match status" value="1"/>
</dbReference>
<comment type="caution">
    <text evidence="2">The sequence shown here is derived from an EMBL/GenBank/DDBJ whole genome shotgun (WGS) entry which is preliminary data.</text>
</comment>
<proteinExistence type="predicted"/>
<organism evidence="2 3">
    <name type="scientific">Scytalidium lignicola</name>
    <name type="common">Hyphomycete</name>
    <dbReference type="NCBI Taxonomy" id="5539"/>
    <lineage>
        <taxon>Eukaryota</taxon>
        <taxon>Fungi</taxon>
        <taxon>Dikarya</taxon>
        <taxon>Ascomycota</taxon>
        <taxon>Pezizomycotina</taxon>
        <taxon>Leotiomycetes</taxon>
        <taxon>Leotiomycetes incertae sedis</taxon>
        <taxon>Scytalidium</taxon>
    </lineage>
</organism>
<dbReference type="Proteomes" id="UP000258309">
    <property type="component" value="Unassembled WGS sequence"/>
</dbReference>
<evidence type="ECO:0000313" key="3">
    <source>
        <dbReference type="Proteomes" id="UP000258309"/>
    </source>
</evidence>
<keyword evidence="3" id="KW-1185">Reference proteome</keyword>
<gene>
    <name evidence="2" type="ORF">B7463_g10636</name>
</gene>
<evidence type="ECO:0000256" key="1">
    <source>
        <dbReference type="SAM" id="MobiDB-lite"/>
    </source>
</evidence>
<feature type="non-terminal residue" evidence="2">
    <location>
        <position position="1"/>
    </location>
</feature>
<feature type="non-terminal residue" evidence="2">
    <location>
        <position position="502"/>
    </location>
</feature>
<dbReference type="AlphaFoldDB" id="A0A3E2GX71"/>
<feature type="region of interest" description="Disordered" evidence="1">
    <location>
        <begin position="1"/>
        <end position="57"/>
    </location>
</feature>
<dbReference type="OrthoDB" id="5429770at2759"/>
<evidence type="ECO:0000313" key="2">
    <source>
        <dbReference type="EMBL" id="RFU25708.1"/>
    </source>
</evidence>
<name>A0A3E2GX71_SCYLI</name>
<dbReference type="EMBL" id="NCSJ02000312">
    <property type="protein sequence ID" value="RFU25708.1"/>
    <property type="molecule type" value="Genomic_DNA"/>
</dbReference>
<dbReference type="OMA" id="AVCYFLR"/>
<feature type="compositionally biased region" description="Polar residues" evidence="1">
    <location>
        <begin position="1"/>
        <end position="11"/>
    </location>
</feature>
<protein>
    <recommendedName>
        <fullName evidence="4">Transcription factor domain-containing protein</fullName>
    </recommendedName>
</protein>
<dbReference type="InterPro" id="IPR021858">
    <property type="entry name" value="Fun_TF"/>
</dbReference>
<sequence>MPSVSTTQNGASRWPRQLPKAFGPAPYDARSKDVASKAQRAKQTSQSSAPGSVTKLPPANGDYFQAVSVSQLDLSTSSSAACPVLSSLPMSVESQACCFFFSNYPSQPSKNFGSVYEDMPALYYLESPDSPLQYIVTALGLAGMSHHTDTSGMEVAGGAWYYKALNTVNKSLRDRELVKLDQTLLVVLLLGLYEINTCSTSKSMKSWLNHIKGATALLDLRGEEQLNSEFGRALFIQARTQIISGCYQTRSPVPDIVVQLSRKCHERSSDPVEGLILIVFHFCSIRAQTPFCPPSTQAEVTTRATISRFTSISQALANWHDSLPAAFIPSTVFIGRASSETLSEYYYLYEDIWTAAIANNYRANSILVHEALISQLQFLRDHYTNDMDELLELEDQISHSCRTILSLIDAVCASVPSLLQSNFAAAGVGLLWVLYVCAQISPRTAPLHDATRSWIIGRLEKIGAEMGVRQATTLAGFLHKQIEVTDLLHDGSLWKDGLNSRL</sequence>
<accession>A0A3E2GX71</accession>
<evidence type="ECO:0008006" key="4">
    <source>
        <dbReference type="Google" id="ProtNLM"/>
    </source>
</evidence>
<feature type="compositionally biased region" description="Polar residues" evidence="1">
    <location>
        <begin position="41"/>
        <end position="51"/>
    </location>
</feature>
<dbReference type="InterPro" id="IPR053175">
    <property type="entry name" value="DHMBA_Reg_Transcription_Factor"/>
</dbReference>
<dbReference type="PANTHER" id="PTHR38791">
    <property type="entry name" value="ZN(II)2CYS6 TRANSCRIPTION FACTOR (EUROFUNG)-RELATED-RELATED"/>
    <property type="match status" value="1"/>
</dbReference>
<reference evidence="2 3" key="1">
    <citation type="submission" date="2018-05" db="EMBL/GenBank/DDBJ databases">
        <title>Draft genome sequence of Scytalidium lignicola DSM 105466, a ubiquitous saprotrophic fungus.</title>
        <authorList>
            <person name="Buettner E."/>
            <person name="Gebauer A.M."/>
            <person name="Hofrichter M."/>
            <person name="Liers C."/>
            <person name="Kellner H."/>
        </authorList>
    </citation>
    <scope>NUCLEOTIDE SEQUENCE [LARGE SCALE GENOMIC DNA]</scope>
    <source>
        <strain evidence="2 3">DSM 105466</strain>
    </source>
</reference>